<keyword evidence="2" id="KW-1185">Reference proteome</keyword>
<organism evidence="1 2">
    <name type="scientific">Hemibagrus guttatus</name>
    <dbReference type="NCBI Taxonomy" id="175788"/>
    <lineage>
        <taxon>Eukaryota</taxon>
        <taxon>Metazoa</taxon>
        <taxon>Chordata</taxon>
        <taxon>Craniata</taxon>
        <taxon>Vertebrata</taxon>
        <taxon>Euteleostomi</taxon>
        <taxon>Actinopterygii</taxon>
        <taxon>Neopterygii</taxon>
        <taxon>Teleostei</taxon>
        <taxon>Ostariophysi</taxon>
        <taxon>Siluriformes</taxon>
        <taxon>Bagridae</taxon>
        <taxon>Hemibagrus</taxon>
    </lineage>
</organism>
<proteinExistence type="predicted"/>
<comment type="caution">
    <text evidence="1">The sequence shown here is derived from an EMBL/GenBank/DDBJ whole genome shotgun (WGS) entry which is preliminary data.</text>
</comment>
<gene>
    <name evidence="1" type="ORF">QTP70_034160</name>
</gene>
<accession>A0AAE0UUK0</accession>
<feature type="non-terminal residue" evidence="1">
    <location>
        <position position="1"/>
    </location>
</feature>
<sequence>MSYRGQTLVINNLAASSLWHKLACMDPPRNLLANIQALLVDFFWDGLYWIPQNILHLPKEEGGQGLGQLFSRAAAFCPQFTQRLLTGPRELESHLLRDCDAPGACEHHGARPVEGKGLGSTYGTAVPACCQSYTCWRSALTSEECVQLMDYQHTETGPAEDKPFPQLNITPDLDRCAGPLLEWEMEFGSVSGKLLYRACVKVLNKKKLSGRVDTPWRSVLGFNGDVKPEWRALYKPPLTKRAADLQWRILHGIISVNSFISMCVKTSRVGNKKKIFDFFIEF</sequence>
<dbReference type="EMBL" id="JAUCMX010000018">
    <property type="protein sequence ID" value="KAK3518243.1"/>
    <property type="molecule type" value="Genomic_DNA"/>
</dbReference>
<dbReference type="AlphaFoldDB" id="A0AAE0UUK0"/>
<name>A0AAE0UUK0_9TELE</name>
<protein>
    <submittedName>
        <fullName evidence="1">Uncharacterized protein</fullName>
    </submittedName>
</protein>
<reference evidence="1" key="1">
    <citation type="submission" date="2023-06" db="EMBL/GenBank/DDBJ databases">
        <title>Male Hemibagrus guttatus genome.</title>
        <authorList>
            <person name="Bian C."/>
        </authorList>
    </citation>
    <scope>NUCLEOTIDE SEQUENCE</scope>
    <source>
        <strain evidence="1">Male_cb2023</strain>
        <tissue evidence="1">Muscle</tissue>
    </source>
</reference>
<evidence type="ECO:0000313" key="2">
    <source>
        <dbReference type="Proteomes" id="UP001274896"/>
    </source>
</evidence>
<dbReference type="Proteomes" id="UP001274896">
    <property type="component" value="Unassembled WGS sequence"/>
</dbReference>
<evidence type="ECO:0000313" key="1">
    <source>
        <dbReference type="EMBL" id="KAK3518243.1"/>
    </source>
</evidence>